<evidence type="ECO:0000313" key="9">
    <source>
        <dbReference type="EMBL" id="KYG73829.1"/>
    </source>
</evidence>
<comment type="caution">
    <text evidence="9">The sequence shown here is derived from an EMBL/GenBank/DDBJ whole genome shotgun (WGS) entry which is preliminary data.</text>
</comment>
<proteinExistence type="predicted"/>
<feature type="transmembrane region" description="Helical" evidence="6">
    <location>
        <begin position="332"/>
        <end position="351"/>
    </location>
</feature>
<feature type="domain" description="MacB-like periplasmic core" evidence="8">
    <location>
        <begin position="76"/>
        <end position="287"/>
    </location>
</feature>
<evidence type="ECO:0000313" key="10">
    <source>
        <dbReference type="Proteomes" id="UP000075606"/>
    </source>
</evidence>
<dbReference type="STRING" id="333140.AWW68_14245"/>
<evidence type="ECO:0000259" key="7">
    <source>
        <dbReference type="Pfam" id="PF02687"/>
    </source>
</evidence>
<dbReference type="Pfam" id="PF12704">
    <property type="entry name" value="MacB_PCD"/>
    <property type="match status" value="2"/>
</dbReference>
<keyword evidence="10" id="KW-1185">Reference proteome</keyword>
<feature type="domain" description="ABC3 transporter permease C-terminal" evidence="7">
    <location>
        <begin position="720"/>
        <end position="833"/>
    </location>
</feature>
<feature type="transmembrane region" description="Helical" evidence="6">
    <location>
        <begin position="717"/>
        <end position="741"/>
    </location>
</feature>
<keyword evidence="4 6" id="KW-1133">Transmembrane helix</keyword>
<dbReference type="InterPro" id="IPR003838">
    <property type="entry name" value="ABC3_permease_C"/>
</dbReference>
<evidence type="ECO:0000259" key="8">
    <source>
        <dbReference type="Pfam" id="PF12704"/>
    </source>
</evidence>
<keyword evidence="2" id="KW-1003">Cell membrane</keyword>
<comment type="subcellular location">
    <subcellularLocation>
        <location evidence="1">Cell membrane</location>
        <topology evidence="1">Multi-pass membrane protein</topology>
    </subcellularLocation>
</comment>
<evidence type="ECO:0000256" key="5">
    <source>
        <dbReference type="ARBA" id="ARBA00023136"/>
    </source>
</evidence>
<dbReference type="InterPro" id="IPR025857">
    <property type="entry name" value="MacB_PCD"/>
</dbReference>
<feature type="domain" description="MacB-like periplasmic core" evidence="8">
    <location>
        <begin position="474"/>
        <end position="681"/>
    </location>
</feature>
<dbReference type="PANTHER" id="PTHR30572:SF18">
    <property type="entry name" value="ABC-TYPE MACROLIDE FAMILY EXPORT SYSTEM PERMEASE COMPONENT 2"/>
    <property type="match status" value="1"/>
</dbReference>
<protein>
    <recommendedName>
        <fullName evidence="11">ABC3 transporter permease protein domain-containing protein</fullName>
    </recommendedName>
</protein>
<gene>
    <name evidence="9" type="ORF">AWW68_14245</name>
</gene>
<feature type="transmembrane region" description="Helical" evidence="6">
    <location>
        <begin position="75"/>
        <end position="95"/>
    </location>
</feature>
<feature type="transmembrane region" description="Helical" evidence="6">
    <location>
        <begin position="805"/>
        <end position="823"/>
    </location>
</feature>
<feature type="transmembrane region" description="Helical" evidence="6">
    <location>
        <begin position="424"/>
        <end position="449"/>
    </location>
</feature>
<evidence type="ECO:0000256" key="2">
    <source>
        <dbReference type="ARBA" id="ARBA00022475"/>
    </source>
</evidence>
<name>A0A150X4Z3_9BACT</name>
<feature type="transmembrane region" description="Helical" evidence="6">
    <location>
        <begin position="470"/>
        <end position="494"/>
    </location>
</feature>
<accession>A0A150X4Z3</accession>
<dbReference type="PANTHER" id="PTHR30572">
    <property type="entry name" value="MEMBRANE COMPONENT OF TRANSPORTER-RELATED"/>
    <property type="match status" value="1"/>
</dbReference>
<evidence type="ECO:0000256" key="4">
    <source>
        <dbReference type="ARBA" id="ARBA00022989"/>
    </source>
</evidence>
<dbReference type="GO" id="GO:0005886">
    <property type="term" value="C:plasma membrane"/>
    <property type="evidence" value="ECO:0007669"/>
    <property type="project" value="UniProtKB-SubCell"/>
</dbReference>
<dbReference type="Pfam" id="PF02687">
    <property type="entry name" value="FtsX"/>
    <property type="match status" value="2"/>
</dbReference>
<dbReference type="InterPro" id="IPR050250">
    <property type="entry name" value="Macrolide_Exporter_MacB"/>
</dbReference>
<feature type="transmembrane region" description="Helical" evidence="6">
    <location>
        <begin position="382"/>
        <end position="404"/>
    </location>
</feature>
<dbReference type="EMBL" id="LRPC01000028">
    <property type="protein sequence ID" value="KYG73829.1"/>
    <property type="molecule type" value="Genomic_DNA"/>
</dbReference>
<evidence type="ECO:0008006" key="11">
    <source>
        <dbReference type="Google" id="ProtNLM"/>
    </source>
</evidence>
<keyword evidence="5 6" id="KW-0472">Membrane</keyword>
<feature type="transmembrane region" description="Helical" evidence="6">
    <location>
        <begin position="761"/>
        <end position="785"/>
    </location>
</feature>
<dbReference type="Proteomes" id="UP000075606">
    <property type="component" value="Unassembled WGS sequence"/>
</dbReference>
<evidence type="ECO:0000256" key="1">
    <source>
        <dbReference type="ARBA" id="ARBA00004651"/>
    </source>
</evidence>
<feature type="domain" description="ABC3 transporter permease C-terminal" evidence="7">
    <location>
        <begin position="337"/>
        <end position="452"/>
    </location>
</feature>
<sequence>MEELEGDLLDDFQRNHVKYGSLRAKIYFMLDVVRLTRLVPRSRRTTQNSKTMNNLFLFNLKYSLRSIKKHRVYQSLNIASLTLGFTCFSLIYLFVYDQHQKDSFLSNPESIVGLNVIHEGKEGIGIHTGIPHLLKKDIPEIEKVSRMNSMIMEVSTTGSQESFTESVLSVEPDFMDIFQIETVLGERFPKEAGTVLISEEMAIKLFTSAEEAMGKEITLTFNNKPSKKHIAGITRNLPVNSSYSAQIIGQPGNYQKHSDLNGMVTVSLAAFFKLMEGTDRTELANRIPETLKAYTERTSILNTEYKFRTLEEIRKNPQIAHNFIQSVDAQTLLIFKIVGFVILLLAIGNYVNLSTALTLKRTQEVGIKHAMGASRKNLMSQLLTESFIVGGISVLFSLLLVLALLPTIETYIGLEIGMELQSRYWLIIISILSLMALVILTSLYPAILFSTTKMSTFLKGKASNSPKSQWVRSSLMVLQFAISTFLIVGSFTFLKQLRFINRSHNLNKLENVIIVKGDIGNQKSIIAQKLNSLPEIDLISFSSFIPGPADNGVRGLGTSDFKSSFDLYIIDTQFLEIMGLRITEGQDFFRDDRNKTHHVLVNQAMIENIKEGHPLGQEYKLYGEVPSQVIGIVEDFPVGSIKSEIEPAMYMQAEVNEQLPNTIKKLAIRLNTNNPSEAIKKIESAWLEVFPDQPFEAEFIDDRIAKVYTDELKMGQLFGIFTGVAILISCLGLVGLLTYLIQTKMKEIGIRKVLGASFSTLARLLTLNIWKVLALASIISFPLSYYFLEDWLTSFVYRTEISAELFVMTLAFFVLIVGITVFWQIRNAVRVNPTEVLRNE</sequence>
<dbReference type="AlphaFoldDB" id="A0A150X4Z3"/>
<dbReference type="GO" id="GO:0022857">
    <property type="term" value="F:transmembrane transporter activity"/>
    <property type="evidence" value="ECO:0007669"/>
    <property type="project" value="TreeGrafter"/>
</dbReference>
<keyword evidence="3 6" id="KW-0812">Transmembrane</keyword>
<organism evidence="9 10">
    <name type="scientific">Roseivirga spongicola</name>
    <dbReference type="NCBI Taxonomy" id="333140"/>
    <lineage>
        <taxon>Bacteria</taxon>
        <taxon>Pseudomonadati</taxon>
        <taxon>Bacteroidota</taxon>
        <taxon>Cytophagia</taxon>
        <taxon>Cytophagales</taxon>
        <taxon>Roseivirgaceae</taxon>
        <taxon>Roseivirga</taxon>
    </lineage>
</organism>
<evidence type="ECO:0000256" key="3">
    <source>
        <dbReference type="ARBA" id="ARBA00022692"/>
    </source>
</evidence>
<evidence type="ECO:0000256" key="6">
    <source>
        <dbReference type="SAM" id="Phobius"/>
    </source>
</evidence>
<reference evidence="9 10" key="1">
    <citation type="submission" date="2016-01" db="EMBL/GenBank/DDBJ databases">
        <title>Genome sequencing of Roseivirga spongicola UST030701-084.</title>
        <authorList>
            <person name="Selvaratnam C."/>
            <person name="Thevarajoo S."/>
            <person name="Goh K.M."/>
            <person name="Ee R."/>
            <person name="Chan K.-G."/>
            <person name="Chong C.S."/>
        </authorList>
    </citation>
    <scope>NUCLEOTIDE SEQUENCE [LARGE SCALE GENOMIC DNA]</scope>
    <source>
        <strain evidence="9 10">UST030701-084</strain>
    </source>
</reference>